<feature type="domain" description="HTH lysR-type" evidence="6">
    <location>
        <begin position="1"/>
        <end position="59"/>
    </location>
</feature>
<evidence type="ECO:0000313" key="7">
    <source>
        <dbReference type="EMBL" id="WHF35256.1"/>
    </source>
</evidence>
<keyword evidence="2" id="KW-0805">Transcription regulation</keyword>
<organism evidence="7 8">
    <name type="scientific">Aeromonas salmonicida</name>
    <dbReference type="NCBI Taxonomy" id="645"/>
    <lineage>
        <taxon>Bacteria</taxon>
        <taxon>Pseudomonadati</taxon>
        <taxon>Pseudomonadota</taxon>
        <taxon>Gammaproteobacteria</taxon>
        <taxon>Aeromonadales</taxon>
        <taxon>Aeromonadaceae</taxon>
        <taxon>Aeromonas</taxon>
    </lineage>
</organism>
<feature type="region of interest" description="Disordered" evidence="5">
    <location>
        <begin position="294"/>
        <end position="315"/>
    </location>
</feature>
<dbReference type="SUPFAM" id="SSF46785">
    <property type="entry name" value="Winged helix' DNA-binding domain"/>
    <property type="match status" value="1"/>
</dbReference>
<dbReference type="Pfam" id="PF03466">
    <property type="entry name" value="LysR_substrate"/>
    <property type="match status" value="1"/>
</dbReference>
<sequence>MDRLTAIEIFVEVARAGSFSAVAERFEMTPAMIGKYIKWLEARVGSRLLNRNTRRQSLTEAGIEYLGGCQNLLQHYRELEQNTRAHTGQAAGKIRINAPITFGSYRLTPLLCRFMAQYPRIRIELDLCDRLVDVIGDGFDLIFRVGTPKDAAYIARPLTSSTSVFCASPRYLQRHGTPMALADLARHQCLGFTPWLTQSSLAEEFPLEHLHLWDSQFISNHGSALKVAAINHAGIVLQPRALLTQELESGVLLEILPDALPAPRPVNMLYPAREPMPLRLRLLIDYLSEQRHELDQPAQEGDQAGYSPRCFTLRR</sequence>
<dbReference type="Pfam" id="PF00126">
    <property type="entry name" value="HTH_1"/>
    <property type="match status" value="1"/>
</dbReference>
<evidence type="ECO:0000256" key="2">
    <source>
        <dbReference type="ARBA" id="ARBA00023015"/>
    </source>
</evidence>
<dbReference type="Gene3D" id="3.40.190.290">
    <property type="match status" value="1"/>
</dbReference>
<dbReference type="FunFam" id="1.10.10.10:FF:000001">
    <property type="entry name" value="LysR family transcriptional regulator"/>
    <property type="match status" value="1"/>
</dbReference>
<gene>
    <name evidence="7" type="ORF">QLQ87_13720</name>
</gene>
<dbReference type="GO" id="GO:0003700">
    <property type="term" value="F:DNA-binding transcription factor activity"/>
    <property type="evidence" value="ECO:0007669"/>
    <property type="project" value="InterPro"/>
</dbReference>
<dbReference type="InterPro" id="IPR005119">
    <property type="entry name" value="LysR_subst-bd"/>
</dbReference>
<dbReference type="PROSITE" id="PS50931">
    <property type="entry name" value="HTH_LYSR"/>
    <property type="match status" value="1"/>
</dbReference>
<dbReference type="InterPro" id="IPR000847">
    <property type="entry name" value="LysR_HTH_N"/>
</dbReference>
<dbReference type="InterPro" id="IPR058163">
    <property type="entry name" value="LysR-type_TF_proteobact-type"/>
</dbReference>
<evidence type="ECO:0000256" key="1">
    <source>
        <dbReference type="ARBA" id="ARBA00009437"/>
    </source>
</evidence>
<dbReference type="GO" id="GO:0006351">
    <property type="term" value="P:DNA-templated transcription"/>
    <property type="evidence" value="ECO:0007669"/>
    <property type="project" value="TreeGrafter"/>
</dbReference>
<dbReference type="GO" id="GO:0043565">
    <property type="term" value="F:sequence-specific DNA binding"/>
    <property type="evidence" value="ECO:0007669"/>
    <property type="project" value="TreeGrafter"/>
</dbReference>
<dbReference type="EMBL" id="CP124841">
    <property type="protein sequence ID" value="WHF35256.1"/>
    <property type="molecule type" value="Genomic_DNA"/>
</dbReference>
<evidence type="ECO:0000256" key="3">
    <source>
        <dbReference type="ARBA" id="ARBA00023125"/>
    </source>
</evidence>
<accession>A0AAX3VMX7</accession>
<keyword evidence="4" id="KW-0804">Transcription</keyword>
<proteinExistence type="inferred from homology"/>
<reference evidence="7" key="1">
    <citation type="submission" date="2023-05" db="EMBL/GenBank/DDBJ databases">
        <title>Aeromonas salmonicida 57, complete genome.</title>
        <authorList>
            <person name="Shao L."/>
        </authorList>
    </citation>
    <scope>NUCLEOTIDE SEQUENCE</scope>
    <source>
        <strain evidence="7">57</strain>
    </source>
</reference>
<evidence type="ECO:0000256" key="4">
    <source>
        <dbReference type="ARBA" id="ARBA00023163"/>
    </source>
</evidence>
<name>A0AAX3VMX7_AERSA</name>
<dbReference type="Gene3D" id="1.10.10.10">
    <property type="entry name" value="Winged helix-like DNA-binding domain superfamily/Winged helix DNA-binding domain"/>
    <property type="match status" value="1"/>
</dbReference>
<dbReference type="RefSeq" id="WP_125600823.1">
    <property type="nucleotide sequence ID" value="NZ_CAWOII010000020.1"/>
</dbReference>
<dbReference type="Proteomes" id="UP001239426">
    <property type="component" value="Chromosome"/>
</dbReference>
<keyword evidence="3" id="KW-0238">DNA-binding</keyword>
<dbReference type="PANTHER" id="PTHR30537:SF5">
    <property type="entry name" value="HTH-TYPE TRANSCRIPTIONAL ACTIVATOR TTDR-RELATED"/>
    <property type="match status" value="1"/>
</dbReference>
<evidence type="ECO:0000259" key="6">
    <source>
        <dbReference type="PROSITE" id="PS50931"/>
    </source>
</evidence>
<evidence type="ECO:0000313" key="8">
    <source>
        <dbReference type="Proteomes" id="UP001239426"/>
    </source>
</evidence>
<dbReference type="PANTHER" id="PTHR30537">
    <property type="entry name" value="HTH-TYPE TRANSCRIPTIONAL REGULATOR"/>
    <property type="match status" value="1"/>
</dbReference>
<protein>
    <submittedName>
        <fullName evidence="7">LysR family transcriptional regulator</fullName>
    </submittedName>
</protein>
<dbReference type="InterPro" id="IPR036390">
    <property type="entry name" value="WH_DNA-bd_sf"/>
</dbReference>
<dbReference type="AlphaFoldDB" id="A0AAX3VMX7"/>
<comment type="similarity">
    <text evidence="1">Belongs to the LysR transcriptional regulatory family.</text>
</comment>
<evidence type="ECO:0000256" key="5">
    <source>
        <dbReference type="SAM" id="MobiDB-lite"/>
    </source>
</evidence>
<dbReference type="SUPFAM" id="SSF53850">
    <property type="entry name" value="Periplasmic binding protein-like II"/>
    <property type="match status" value="1"/>
</dbReference>
<dbReference type="InterPro" id="IPR036388">
    <property type="entry name" value="WH-like_DNA-bd_sf"/>
</dbReference>